<evidence type="ECO:0000313" key="1">
    <source>
        <dbReference type="EMBL" id="GLW52670.1"/>
    </source>
</evidence>
<protein>
    <submittedName>
        <fullName evidence="1">Uncharacterized protein</fullName>
    </submittedName>
</protein>
<name>A0A9W6PBE7_9ACTN</name>
<comment type="caution">
    <text evidence="1">The sequence shown here is derived from an EMBL/GenBank/DDBJ whole genome shotgun (WGS) entry which is preliminary data.</text>
</comment>
<evidence type="ECO:0000313" key="2">
    <source>
        <dbReference type="Proteomes" id="UP001165143"/>
    </source>
</evidence>
<sequence length="170" mass="17215">MVTSEPERGPAPAAALTDGAAARWAALPAEVRERVDAELGQERYARAFGLLREADSSIGIPLGRAIIEGRLPPAPPDPLADAEALTGRVAGVDGPVLAVEAVRSAEGVELTVTGADGRQVLTVVDAGTAARYLRPGEPADGRPPAEAAAEWLGRQAAAALGVPFRGVGGG</sequence>
<proteinExistence type="predicted"/>
<gene>
    <name evidence="1" type="ORF">Kpho01_06810</name>
</gene>
<dbReference type="EMBL" id="BSRX01000003">
    <property type="protein sequence ID" value="GLW52670.1"/>
    <property type="molecule type" value="Genomic_DNA"/>
</dbReference>
<dbReference type="AlphaFoldDB" id="A0A9W6PBE7"/>
<accession>A0A9W6PBE7</accession>
<reference evidence="1" key="1">
    <citation type="submission" date="2023-02" db="EMBL/GenBank/DDBJ databases">
        <title>Kitasatospora phosalacinea NBRC 14362.</title>
        <authorList>
            <person name="Ichikawa N."/>
            <person name="Sato H."/>
            <person name="Tonouchi N."/>
        </authorList>
    </citation>
    <scope>NUCLEOTIDE SEQUENCE</scope>
    <source>
        <strain evidence="1">NBRC 14362</strain>
    </source>
</reference>
<dbReference type="Proteomes" id="UP001165143">
    <property type="component" value="Unassembled WGS sequence"/>
</dbReference>
<organism evidence="1 2">
    <name type="scientific">Kitasatospora phosalacinea</name>
    <dbReference type="NCBI Taxonomy" id="2065"/>
    <lineage>
        <taxon>Bacteria</taxon>
        <taxon>Bacillati</taxon>
        <taxon>Actinomycetota</taxon>
        <taxon>Actinomycetes</taxon>
        <taxon>Kitasatosporales</taxon>
        <taxon>Streptomycetaceae</taxon>
        <taxon>Kitasatospora</taxon>
    </lineage>
</organism>